<evidence type="ECO:0000313" key="3">
    <source>
        <dbReference type="Proteomes" id="UP000239757"/>
    </source>
</evidence>
<dbReference type="OrthoDB" id="10561422at2759"/>
<sequence length="72" mass="7960">MGESSRHRSNRLVGGEAGENTCQIPCSLSAHEKPFLTITIVMNEIIHGIHSYNGENSRLMDDEVEDGAYTCH</sequence>
<reference evidence="2 3" key="1">
    <citation type="submission" date="2015-01" db="EMBL/GenBank/DDBJ databases">
        <title>Genome of allotetraploid Gossypium barbadense reveals genomic plasticity and fiber elongation in cotton evolution.</title>
        <authorList>
            <person name="Chen X."/>
            <person name="Liu X."/>
            <person name="Zhao B."/>
            <person name="Zheng H."/>
            <person name="Hu Y."/>
            <person name="Lu G."/>
            <person name="Yang C."/>
            <person name="Chen J."/>
            <person name="Shan C."/>
            <person name="Zhang L."/>
            <person name="Zhou Y."/>
            <person name="Wang L."/>
            <person name="Guo W."/>
            <person name="Bai Y."/>
            <person name="Ruan J."/>
            <person name="Shangguan X."/>
            <person name="Mao Y."/>
            <person name="Jiang J."/>
            <person name="Zhu Y."/>
            <person name="Lei J."/>
            <person name="Kang H."/>
            <person name="Chen S."/>
            <person name="He X."/>
            <person name="Wang R."/>
            <person name="Wang Y."/>
            <person name="Chen J."/>
            <person name="Wang L."/>
            <person name="Yu S."/>
            <person name="Wang B."/>
            <person name="Wei J."/>
            <person name="Song S."/>
            <person name="Lu X."/>
            <person name="Gao Z."/>
            <person name="Gu W."/>
            <person name="Deng X."/>
            <person name="Ma D."/>
            <person name="Wang S."/>
            <person name="Liang W."/>
            <person name="Fang L."/>
            <person name="Cai C."/>
            <person name="Zhu X."/>
            <person name="Zhou B."/>
            <person name="Zhang Y."/>
            <person name="Chen Z."/>
            <person name="Xu S."/>
            <person name="Zhu R."/>
            <person name="Wang S."/>
            <person name="Zhang T."/>
            <person name="Zhao G."/>
        </authorList>
    </citation>
    <scope>NUCLEOTIDE SEQUENCE [LARGE SCALE GENOMIC DNA]</scope>
    <source>
        <strain evidence="3">cv. Xinhai21</strain>
        <tissue evidence="2">Leaf</tissue>
    </source>
</reference>
<dbReference type="Proteomes" id="UP000239757">
    <property type="component" value="Unassembled WGS sequence"/>
</dbReference>
<evidence type="ECO:0000313" key="2">
    <source>
        <dbReference type="EMBL" id="PPS06328.1"/>
    </source>
</evidence>
<dbReference type="AlphaFoldDB" id="A0A2P5XSI5"/>
<name>A0A2P5XSI5_GOSBA</name>
<dbReference type="EMBL" id="KZ664303">
    <property type="protein sequence ID" value="PPS06328.1"/>
    <property type="molecule type" value="Genomic_DNA"/>
</dbReference>
<evidence type="ECO:0000256" key="1">
    <source>
        <dbReference type="SAM" id="MobiDB-lite"/>
    </source>
</evidence>
<organism evidence="2 3">
    <name type="scientific">Gossypium barbadense</name>
    <name type="common">Sea Island cotton</name>
    <name type="synonym">Hibiscus barbadensis</name>
    <dbReference type="NCBI Taxonomy" id="3634"/>
    <lineage>
        <taxon>Eukaryota</taxon>
        <taxon>Viridiplantae</taxon>
        <taxon>Streptophyta</taxon>
        <taxon>Embryophyta</taxon>
        <taxon>Tracheophyta</taxon>
        <taxon>Spermatophyta</taxon>
        <taxon>Magnoliopsida</taxon>
        <taxon>eudicotyledons</taxon>
        <taxon>Gunneridae</taxon>
        <taxon>Pentapetalae</taxon>
        <taxon>rosids</taxon>
        <taxon>malvids</taxon>
        <taxon>Malvales</taxon>
        <taxon>Malvaceae</taxon>
        <taxon>Malvoideae</taxon>
        <taxon>Gossypium</taxon>
    </lineage>
</organism>
<protein>
    <submittedName>
        <fullName evidence="2">Uncharacterized protein</fullName>
    </submittedName>
</protein>
<feature type="region of interest" description="Disordered" evidence="1">
    <location>
        <begin position="1"/>
        <end position="20"/>
    </location>
</feature>
<proteinExistence type="predicted"/>
<gene>
    <name evidence="2" type="ORF">GOBAR_AA14320</name>
</gene>
<accession>A0A2P5XSI5</accession>